<evidence type="ECO:0000313" key="9">
    <source>
        <dbReference type="Proteomes" id="UP000516437"/>
    </source>
</evidence>
<evidence type="ECO:0000256" key="2">
    <source>
        <dbReference type="ARBA" id="ARBA00023015"/>
    </source>
</evidence>
<keyword evidence="9" id="KW-1185">Reference proteome</keyword>
<keyword evidence="5" id="KW-0539">Nucleus</keyword>
<dbReference type="PANTHER" id="PTHR31003">
    <property type="entry name" value="MYB FAMILY TRANSCRIPTION FACTOR"/>
    <property type="match status" value="1"/>
</dbReference>
<dbReference type="SUPFAM" id="SSF46689">
    <property type="entry name" value="Homeodomain-like"/>
    <property type="match status" value="1"/>
</dbReference>
<dbReference type="Proteomes" id="UP000516437">
    <property type="component" value="Chromosome 7"/>
</dbReference>
<dbReference type="InterPro" id="IPR009057">
    <property type="entry name" value="Homeodomain-like_sf"/>
</dbReference>
<feature type="compositionally biased region" description="Basic and acidic residues" evidence="6">
    <location>
        <begin position="138"/>
        <end position="152"/>
    </location>
</feature>
<feature type="region of interest" description="Disordered" evidence="6">
    <location>
        <begin position="334"/>
        <end position="394"/>
    </location>
</feature>
<dbReference type="Pfam" id="PF26575">
    <property type="entry name" value="HHO5_N"/>
    <property type="match status" value="1"/>
</dbReference>
<dbReference type="EMBL" id="RXIC02000025">
    <property type="protein sequence ID" value="KAB1207136.1"/>
    <property type="molecule type" value="Genomic_DNA"/>
</dbReference>
<protein>
    <submittedName>
        <fullName evidence="8">Transcription factor BOA</fullName>
    </submittedName>
</protein>
<gene>
    <name evidence="8" type="ORF">CJ030_MR7G011457</name>
</gene>
<dbReference type="InterPro" id="IPR058673">
    <property type="entry name" value="HHO5-like_N"/>
</dbReference>
<dbReference type="InterPro" id="IPR001005">
    <property type="entry name" value="SANT/Myb"/>
</dbReference>
<reference evidence="8 9" key="1">
    <citation type="journal article" date="2019" name="Plant Biotechnol. J.">
        <title>The red bayberry genome and genetic basis of sex determination.</title>
        <authorList>
            <person name="Jia H.M."/>
            <person name="Jia H.J."/>
            <person name="Cai Q.L."/>
            <person name="Wang Y."/>
            <person name="Zhao H.B."/>
            <person name="Yang W.F."/>
            <person name="Wang G.Y."/>
            <person name="Li Y.H."/>
            <person name="Zhan D.L."/>
            <person name="Shen Y.T."/>
            <person name="Niu Q.F."/>
            <person name="Chang L."/>
            <person name="Qiu J."/>
            <person name="Zhao L."/>
            <person name="Xie H.B."/>
            <person name="Fu W.Y."/>
            <person name="Jin J."/>
            <person name="Li X.W."/>
            <person name="Jiao Y."/>
            <person name="Zhou C.C."/>
            <person name="Tu T."/>
            <person name="Chai C.Y."/>
            <person name="Gao J.L."/>
            <person name="Fan L.J."/>
            <person name="van de Weg E."/>
            <person name="Wang J.Y."/>
            <person name="Gao Z.S."/>
        </authorList>
    </citation>
    <scope>NUCLEOTIDE SEQUENCE [LARGE SCALE GENOMIC DNA]</scope>
    <source>
        <tissue evidence="8">Leaves</tissue>
    </source>
</reference>
<proteinExistence type="predicted"/>
<keyword evidence="2" id="KW-0805">Transcription regulation</keyword>
<dbReference type="InterPro" id="IPR006447">
    <property type="entry name" value="Myb_dom_plants"/>
</dbReference>
<feature type="compositionally biased region" description="Polar residues" evidence="6">
    <location>
        <begin position="214"/>
        <end position="233"/>
    </location>
</feature>
<dbReference type="GO" id="GO:0005634">
    <property type="term" value="C:nucleus"/>
    <property type="evidence" value="ECO:0007669"/>
    <property type="project" value="UniProtKB-SubCell"/>
</dbReference>
<dbReference type="InterPro" id="IPR017930">
    <property type="entry name" value="Myb_dom"/>
</dbReference>
<keyword evidence="3" id="KW-0238">DNA-binding</keyword>
<dbReference type="AlphaFoldDB" id="A0A6A1V4J3"/>
<feature type="region of interest" description="Disordered" evidence="6">
    <location>
        <begin position="210"/>
        <end position="233"/>
    </location>
</feature>
<evidence type="ECO:0000259" key="7">
    <source>
        <dbReference type="PROSITE" id="PS51294"/>
    </source>
</evidence>
<dbReference type="OrthoDB" id="1908613at2759"/>
<dbReference type="NCBIfam" id="TIGR01557">
    <property type="entry name" value="myb_SHAQKYF"/>
    <property type="match status" value="1"/>
</dbReference>
<evidence type="ECO:0000256" key="1">
    <source>
        <dbReference type="ARBA" id="ARBA00004123"/>
    </source>
</evidence>
<dbReference type="GO" id="GO:0003700">
    <property type="term" value="F:DNA-binding transcription factor activity"/>
    <property type="evidence" value="ECO:0007669"/>
    <property type="project" value="InterPro"/>
</dbReference>
<dbReference type="InterPro" id="IPR044787">
    <property type="entry name" value="HHO5-like"/>
</dbReference>
<dbReference type="Pfam" id="PF00249">
    <property type="entry name" value="Myb_DNA-binding"/>
    <property type="match status" value="1"/>
</dbReference>
<name>A0A6A1V4J3_9ROSI</name>
<evidence type="ECO:0000256" key="3">
    <source>
        <dbReference type="ARBA" id="ARBA00023125"/>
    </source>
</evidence>
<sequence>MGSIPPELSLDFRPTFVPKTITDFLGEVSMIGNVSERASKLDDFVKRLEEEMRKIDAFKRELPLCMTLLKDATRALKEESIQCSAPNEVQPVLEEFIPLKKDCDKNEENKNEKDYRDKKNWMSSVQLWNTDDNTSTDSTKHVPKSETKRGGEENNLGSEEPFQSCIHRGGGMGFMPFKTYSGFSTASKEEEELPVHGLSLLTPGIKNPKEESVSHVSRTGCSRAVSSSAPSPTIRSVAQQQQQQQTARKQRRCWSPELHRRFVNALQQLGGSQAATPKQIRELMQVDGLTNDEVKSHLQKYRLHTRRLPASTTAAPANQSVVVLGGLWMPQDQYGESSKACNSQSGSPQGPLQLTGNTGGTSTTGGDSMEDDEDAKSECYSWKSHVQKPGKVDV</sequence>
<evidence type="ECO:0000256" key="4">
    <source>
        <dbReference type="ARBA" id="ARBA00023163"/>
    </source>
</evidence>
<feature type="domain" description="HTH myb-type" evidence="7">
    <location>
        <begin position="246"/>
        <end position="306"/>
    </location>
</feature>
<organism evidence="8 9">
    <name type="scientific">Morella rubra</name>
    <name type="common">Chinese bayberry</name>
    <dbReference type="NCBI Taxonomy" id="262757"/>
    <lineage>
        <taxon>Eukaryota</taxon>
        <taxon>Viridiplantae</taxon>
        <taxon>Streptophyta</taxon>
        <taxon>Embryophyta</taxon>
        <taxon>Tracheophyta</taxon>
        <taxon>Spermatophyta</taxon>
        <taxon>Magnoliopsida</taxon>
        <taxon>eudicotyledons</taxon>
        <taxon>Gunneridae</taxon>
        <taxon>Pentapetalae</taxon>
        <taxon>rosids</taxon>
        <taxon>fabids</taxon>
        <taxon>Fagales</taxon>
        <taxon>Myricaceae</taxon>
        <taxon>Morella</taxon>
    </lineage>
</organism>
<feature type="region of interest" description="Disordered" evidence="6">
    <location>
        <begin position="128"/>
        <end position="161"/>
    </location>
</feature>
<keyword evidence="4" id="KW-0804">Transcription</keyword>
<dbReference type="GO" id="GO:0003677">
    <property type="term" value="F:DNA binding"/>
    <property type="evidence" value="ECO:0007669"/>
    <property type="project" value="UniProtKB-KW"/>
</dbReference>
<evidence type="ECO:0000256" key="6">
    <source>
        <dbReference type="SAM" id="MobiDB-lite"/>
    </source>
</evidence>
<dbReference type="PROSITE" id="PS51294">
    <property type="entry name" value="HTH_MYB"/>
    <property type="match status" value="1"/>
</dbReference>
<feature type="compositionally biased region" description="Polar residues" evidence="6">
    <location>
        <begin position="334"/>
        <end position="354"/>
    </location>
</feature>
<evidence type="ECO:0000313" key="8">
    <source>
        <dbReference type="EMBL" id="KAB1207136.1"/>
    </source>
</evidence>
<evidence type="ECO:0000256" key="5">
    <source>
        <dbReference type="ARBA" id="ARBA00023242"/>
    </source>
</evidence>
<dbReference type="FunFam" id="1.10.10.60:FF:000002">
    <property type="entry name" value="Myb family transcription factor"/>
    <property type="match status" value="1"/>
</dbReference>
<comment type="subcellular location">
    <subcellularLocation>
        <location evidence="1">Nucleus</location>
    </subcellularLocation>
</comment>
<accession>A0A6A1V4J3</accession>
<comment type="caution">
    <text evidence="8">The sequence shown here is derived from an EMBL/GenBank/DDBJ whole genome shotgun (WGS) entry which is preliminary data.</text>
</comment>
<dbReference type="PANTHER" id="PTHR31003:SF3">
    <property type="entry name" value="HOMEODOMAIN-LIKE SUPERFAMILY PROTEIN-RELATED"/>
    <property type="match status" value="1"/>
</dbReference>
<dbReference type="Gene3D" id="1.10.10.60">
    <property type="entry name" value="Homeodomain-like"/>
    <property type="match status" value="1"/>
</dbReference>